<comment type="caution">
    <text evidence="3">The sequence shown here is derived from an EMBL/GenBank/DDBJ whole genome shotgun (WGS) entry which is preliminary data.</text>
</comment>
<dbReference type="AlphaFoldDB" id="D3B8N4"/>
<evidence type="ECO:0000256" key="1">
    <source>
        <dbReference type="SAM" id="MobiDB-lite"/>
    </source>
</evidence>
<keyword evidence="4" id="KW-1185">Reference proteome</keyword>
<sequence length="303" mass="33665">METNENKDSSVAIQSISRGSTPIHSPIVLSKKYISTPPISPRILLNKSPLSNGKKLSQQSLNLENSPSAILVGQISSSNNSNTINSPNPFENNKPIHYQPSLISIPLDDFDNSDYRIPTQRQIAQNSFINLNDSTNSFHINISSIQQLPPSPANSEIINTNNNDENTTTENQETTTTTDNQNEANLQQQLVRVSLFSNFTKLNTVWAFFGISLILTTVIMFIVGFMKENETIIFSGIITSPIGFLIINHAIHLAYRRSRRQFEMLTAEPPPPPDPSTIPSKLEEISIDIQSSPSIGDVLQKYE</sequence>
<dbReference type="RefSeq" id="XP_020434519.1">
    <property type="nucleotide sequence ID" value="XM_020575724.1"/>
</dbReference>
<dbReference type="InParanoid" id="D3B8N4"/>
<evidence type="ECO:0008006" key="5">
    <source>
        <dbReference type="Google" id="ProtNLM"/>
    </source>
</evidence>
<feature type="transmembrane region" description="Helical" evidence="2">
    <location>
        <begin position="205"/>
        <end position="226"/>
    </location>
</feature>
<proteinExistence type="predicted"/>
<evidence type="ECO:0000313" key="4">
    <source>
        <dbReference type="Proteomes" id="UP000001396"/>
    </source>
</evidence>
<keyword evidence="2" id="KW-1133">Transmembrane helix</keyword>
<accession>D3B8N4</accession>
<reference evidence="3 4" key="1">
    <citation type="journal article" date="2011" name="Genome Res.">
        <title>Phylogeny-wide analysis of social amoeba genomes highlights ancient origins for complex intercellular communication.</title>
        <authorList>
            <person name="Heidel A.J."/>
            <person name="Lawal H.M."/>
            <person name="Felder M."/>
            <person name="Schilde C."/>
            <person name="Helps N.R."/>
            <person name="Tunggal B."/>
            <person name="Rivero F."/>
            <person name="John U."/>
            <person name="Schleicher M."/>
            <person name="Eichinger L."/>
            <person name="Platzer M."/>
            <person name="Noegel A.A."/>
            <person name="Schaap P."/>
            <person name="Gloeckner G."/>
        </authorList>
    </citation>
    <scope>NUCLEOTIDE SEQUENCE [LARGE SCALE GENOMIC DNA]</scope>
    <source>
        <strain evidence="4">ATCC 26659 / Pp 5 / PN500</strain>
    </source>
</reference>
<keyword evidence="2" id="KW-0812">Transmembrane</keyword>
<keyword evidence="2" id="KW-0472">Membrane</keyword>
<name>D3B8N4_HETP5</name>
<organism evidence="3 4">
    <name type="scientific">Heterostelium pallidum (strain ATCC 26659 / Pp 5 / PN500)</name>
    <name type="common">Cellular slime mold</name>
    <name type="synonym">Polysphondylium pallidum</name>
    <dbReference type="NCBI Taxonomy" id="670386"/>
    <lineage>
        <taxon>Eukaryota</taxon>
        <taxon>Amoebozoa</taxon>
        <taxon>Evosea</taxon>
        <taxon>Eumycetozoa</taxon>
        <taxon>Dictyostelia</taxon>
        <taxon>Acytosteliales</taxon>
        <taxon>Acytosteliaceae</taxon>
        <taxon>Heterostelium</taxon>
    </lineage>
</organism>
<dbReference type="EMBL" id="ADBJ01000020">
    <property type="protein sequence ID" value="EFA82402.1"/>
    <property type="molecule type" value="Genomic_DNA"/>
</dbReference>
<feature type="transmembrane region" description="Helical" evidence="2">
    <location>
        <begin position="232"/>
        <end position="255"/>
    </location>
</feature>
<dbReference type="GeneID" id="31360314"/>
<feature type="region of interest" description="Disordered" evidence="1">
    <location>
        <begin position="156"/>
        <end position="181"/>
    </location>
</feature>
<feature type="compositionally biased region" description="Low complexity" evidence="1">
    <location>
        <begin position="159"/>
        <end position="181"/>
    </location>
</feature>
<evidence type="ECO:0000256" key="2">
    <source>
        <dbReference type="SAM" id="Phobius"/>
    </source>
</evidence>
<dbReference type="Proteomes" id="UP000001396">
    <property type="component" value="Unassembled WGS sequence"/>
</dbReference>
<gene>
    <name evidence="3" type="ORF">PPL_04827</name>
</gene>
<evidence type="ECO:0000313" key="3">
    <source>
        <dbReference type="EMBL" id="EFA82402.1"/>
    </source>
</evidence>
<protein>
    <recommendedName>
        <fullName evidence="5">Transmembrane protein</fullName>
    </recommendedName>
</protein>